<reference evidence="1 2" key="1">
    <citation type="submission" date="2015-01" db="EMBL/GenBank/DDBJ databases">
        <title>The Genome Sequence of Exophiala oligosperma CBS72588.</title>
        <authorList>
            <consortium name="The Broad Institute Genomics Platform"/>
            <person name="Cuomo C."/>
            <person name="de Hoog S."/>
            <person name="Gorbushina A."/>
            <person name="Stielow B."/>
            <person name="Teixiera M."/>
            <person name="Abouelleil A."/>
            <person name="Chapman S.B."/>
            <person name="Priest M."/>
            <person name="Young S.K."/>
            <person name="Wortman J."/>
            <person name="Nusbaum C."/>
            <person name="Birren B."/>
        </authorList>
    </citation>
    <scope>NUCLEOTIDE SEQUENCE [LARGE SCALE GENOMIC DNA]</scope>
    <source>
        <strain evidence="1 2">CBS 72588</strain>
    </source>
</reference>
<dbReference type="GeneID" id="27357295"/>
<dbReference type="Proteomes" id="UP000053342">
    <property type="component" value="Unassembled WGS sequence"/>
</dbReference>
<accession>A0A0D2AWK2</accession>
<dbReference type="VEuPathDB" id="FungiDB:PV06_05221"/>
<dbReference type="PANTHER" id="PTHR37540">
    <property type="entry name" value="TRANSCRIPTION FACTOR (ACR-2), PUTATIVE-RELATED-RELATED"/>
    <property type="match status" value="1"/>
</dbReference>
<organism evidence="1 2">
    <name type="scientific">Exophiala oligosperma</name>
    <dbReference type="NCBI Taxonomy" id="215243"/>
    <lineage>
        <taxon>Eukaryota</taxon>
        <taxon>Fungi</taxon>
        <taxon>Dikarya</taxon>
        <taxon>Ascomycota</taxon>
        <taxon>Pezizomycotina</taxon>
        <taxon>Eurotiomycetes</taxon>
        <taxon>Chaetothyriomycetidae</taxon>
        <taxon>Chaetothyriales</taxon>
        <taxon>Herpotrichiellaceae</taxon>
        <taxon>Exophiala</taxon>
    </lineage>
</organism>
<protein>
    <recommendedName>
        <fullName evidence="3">Transcription factor domain-containing protein</fullName>
    </recommendedName>
</protein>
<evidence type="ECO:0000313" key="1">
    <source>
        <dbReference type="EMBL" id="KIW44191.1"/>
    </source>
</evidence>
<evidence type="ECO:0000313" key="2">
    <source>
        <dbReference type="Proteomes" id="UP000053342"/>
    </source>
</evidence>
<sequence>MSANQVAFAPRLTFVSTTGPTLDHDSAKARRAHTTRANFARRRQRLVSEYAAQKQKEHHTSLTPLQADEHAVQAVRCSQLPFLSHPGLDRILRGNDAFFINHLSHAMGKLHLDTDVPASDAVLAMMQSDWAGFLPDPTMFEVSLYFARQFYAARRQQHTHRSMVDAYKGGAIRAVRQRLNEGLDGLSDSLIAAILILTVLDQALGNIEAWKIHITGLVNIIRLRSRKLNVPPSHLTSLIIPRTTMQGLILLSRHDVTLFSSIEHTGIFDTWFSTNAKRAAYIILAEADQVARLTTYIHNKKPLAREEQTRLRRKIKSLETAIEINSSSASRESFLTAIALSIKIFLQMTLQHTMDTKEELGDSVVQLMEVLQKPEQQVPSSLALCATLETRFWYTIMGAIAASESGIKSFYTSRLKRISVALAFKSWRDVESTLGTFFWVPSIFSAPCRQAMSEVMDWKECADS</sequence>
<dbReference type="Pfam" id="PF11951">
    <property type="entry name" value="Fungal_trans_2"/>
    <property type="match status" value="1"/>
</dbReference>
<name>A0A0D2AWK2_9EURO</name>
<dbReference type="EMBL" id="KN847335">
    <property type="protein sequence ID" value="KIW44191.1"/>
    <property type="molecule type" value="Genomic_DNA"/>
</dbReference>
<evidence type="ECO:0008006" key="3">
    <source>
        <dbReference type="Google" id="ProtNLM"/>
    </source>
</evidence>
<dbReference type="InterPro" id="IPR021858">
    <property type="entry name" value="Fun_TF"/>
</dbReference>
<gene>
    <name evidence="1" type="ORF">PV06_05221</name>
</gene>
<dbReference type="PANTHER" id="PTHR37540:SF10">
    <property type="entry name" value="SIGMA-70 REGION 2 FAMILY PROTEIN"/>
    <property type="match status" value="1"/>
</dbReference>
<dbReference type="RefSeq" id="XP_016264407.1">
    <property type="nucleotide sequence ID" value="XM_016406201.1"/>
</dbReference>
<dbReference type="OrthoDB" id="4158087at2759"/>
<dbReference type="HOGENOM" id="CLU_589285_0_0_1"/>
<proteinExistence type="predicted"/>
<dbReference type="AlphaFoldDB" id="A0A0D2AWK2"/>
<keyword evidence="2" id="KW-1185">Reference proteome</keyword>